<dbReference type="Proteomes" id="UP000193986">
    <property type="component" value="Unassembled WGS sequence"/>
</dbReference>
<feature type="region of interest" description="Disordered" evidence="1">
    <location>
        <begin position="1"/>
        <end position="20"/>
    </location>
</feature>
<feature type="compositionally biased region" description="Basic and acidic residues" evidence="1">
    <location>
        <begin position="80"/>
        <end position="99"/>
    </location>
</feature>
<evidence type="ECO:0000313" key="3">
    <source>
        <dbReference type="Proteomes" id="UP000193986"/>
    </source>
</evidence>
<proteinExistence type="predicted"/>
<evidence type="ECO:0000256" key="1">
    <source>
        <dbReference type="SAM" id="MobiDB-lite"/>
    </source>
</evidence>
<sequence>MWTRGPRQLQNSNKAGPNTRCQRCLKLGHHTFECSNARPYQPRPSHSKLLAIGGGPKRDTPTVETPEEFKKNAGLGLADKILKAKQDARLKEKEEEKGKSSRSKNRRPTSSSESESESDSSSISDAPRRKRRDTRSSSVSSSVSSDHQRRKRRDSSSPPPRKSRRSSVSYSESPPPRTRPAARRDSPDSDSGRERSRSPDIIRRRKD</sequence>
<feature type="compositionally biased region" description="Basic and acidic residues" evidence="1">
    <location>
        <begin position="56"/>
        <end position="71"/>
    </location>
</feature>
<name>A0A1Y2AXW4_9TREE</name>
<accession>A0A1Y2AXW4</accession>
<feature type="compositionally biased region" description="Basic and acidic residues" evidence="1">
    <location>
        <begin position="182"/>
        <end position="207"/>
    </location>
</feature>
<dbReference type="OrthoDB" id="437973at2759"/>
<dbReference type="Pfam" id="PF13917">
    <property type="entry name" value="zf-CCHC_3"/>
    <property type="match status" value="1"/>
</dbReference>
<organism evidence="2 3">
    <name type="scientific">Naematelia encephala</name>
    <dbReference type="NCBI Taxonomy" id="71784"/>
    <lineage>
        <taxon>Eukaryota</taxon>
        <taxon>Fungi</taxon>
        <taxon>Dikarya</taxon>
        <taxon>Basidiomycota</taxon>
        <taxon>Agaricomycotina</taxon>
        <taxon>Tremellomycetes</taxon>
        <taxon>Tremellales</taxon>
        <taxon>Naemateliaceae</taxon>
        <taxon>Naematelia</taxon>
    </lineage>
</organism>
<feature type="compositionally biased region" description="Low complexity" evidence="1">
    <location>
        <begin position="136"/>
        <end position="145"/>
    </location>
</feature>
<evidence type="ECO:0000313" key="2">
    <source>
        <dbReference type="EMBL" id="ORY27433.1"/>
    </source>
</evidence>
<feature type="compositionally biased region" description="Polar residues" evidence="1">
    <location>
        <begin position="8"/>
        <end position="20"/>
    </location>
</feature>
<dbReference type="EMBL" id="MCFC01000038">
    <property type="protein sequence ID" value="ORY27433.1"/>
    <property type="molecule type" value="Genomic_DNA"/>
</dbReference>
<gene>
    <name evidence="2" type="ORF">BCR39DRAFT_538004</name>
</gene>
<feature type="region of interest" description="Disordered" evidence="1">
    <location>
        <begin position="34"/>
        <end position="207"/>
    </location>
</feature>
<comment type="caution">
    <text evidence="2">The sequence shown here is derived from an EMBL/GenBank/DDBJ whole genome shotgun (WGS) entry which is preliminary data.</text>
</comment>
<protein>
    <recommendedName>
        <fullName evidence="4">Zinc knuckle-domain-containing protein</fullName>
    </recommendedName>
</protein>
<dbReference type="InParanoid" id="A0A1Y2AXW4"/>
<reference evidence="2 3" key="1">
    <citation type="submission" date="2016-07" db="EMBL/GenBank/DDBJ databases">
        <title>Pervasive Adenine N6-methylation of Active Genes in Fungi.</title>
        <authorList>
            <consortium name="DOE Joint Genome Institute"/>
            <person name="Mondo S.J."/>
            <person name="Dannebaum R.O."/>
            <person name="Kuo R.C."/>
            <person name="Labutti K."/>
            <person name="Haridas S."/>
            <person name="Kuo A."/>
            <person name="Salamov A."/>
            <person name="Ahrendt S.R."/>
            <person name="Lipzen A."/>
            <person name="Sullivan W."/>
            <person name="Andreopoulos W.B."/>
            <person name="Clum A."/>
            <person name="Lindquist E."/>
            <person name="Daum C."/>
            <person name="Ramamoorthy G.K."/>
            <person name="Gryganskyi A."/>
            <person name="Culley D."/>
            <person name="Magnuson J.K."/>
            <person name="James T.Y."/>
            <person name="O'Malley M.A."/>
            <person name="Stajich J.E."/>
            <person name="Spatafora J.W."/>
            <person name="Visel A."/>
            <person name="Grigoriev I.V."/>
        </authorList>
    </citation>
    <scope>NUCLEOTIDE SEQUENCE [LARGE SCALE GENOMIC DNA]</scope>
    <source>
        <strain evidence="2 3">68-887.2</strain>
    </source>
</reference>
<keyword evidence="3" id="KW-1185">Reference proteome</keyword>
<dbReference type="AlphaFoldDB" id="A0A1Y2AXW4"/>
<evidence type="ECO:0008006" key="4">
    <source>
        <dbReference type="Google" id="ProtNLM"/>
    </source>
</evidence>